<gene>
    <name evidence="1" type="ORF">HanXRQr2_Chr01g0003301</name>
</gene>
<accession>A0A9K3P1L4</accession>
<protein>
    <recommendedName>
        <fullName evidence="3">HSP20-like chaperone</fullName>
    </recommendedName>
</protein>
<evidence type="ECO:0000313" key="2">
    <source>
        <dbReference type="Proteomes" id="UP000215914"/>
    </source>
</evidence>
<evidence type="ECO:0008006" key="3">
    <source>
        <dbReference type="Google" id="ProtNLM"/>
    </source>
</evidence>
<dbReference type="Proteomes" id="UP000215914">
    <property type="component" value="Unassembled WGS sequence"/>
</dbReference>
<dbReference type="AlphaFoldDB" id="A0A9K3P1L4"/>
<name>A0A9K3P1L4_HELAN</name>
<comment type="caution">
    <text evidence="1">The sequence shown here is derived from an EMBL/GenBank/DDBJ whole genome shotgun (WGS) entry which is preliminary data.</text>
</comment>
<dbReference type="CDD" id="cd06464">
    <property type="entry name" value="ACD_sHsps-like"/>
    <property type="match status" value="1"/>
</dbReference>
<keyword evidence="2" id="KW-1185">Reference proteome</keyword>
<dbReference type="Gramene" id="mRNA:HanXRQr2_Chr01g0003301">
    <property type="protein sequence ID" value="CDS:HanXRQr2_Chr01g0003301.1"/>
    <property type="gene ID" value="HanXRQr2_Chr01g0003301"/>
</dbReference>
<sequence length="282" mass="31688">MKKILSFQNIYLTRIYLKCKKNNKELHNHYYRVVTFSNLTCNFHGTSFQPFPPLSLSHTPNIYIHTHHHIYIHTQITHSLSSSFRSVSRSVSHHSISYLGFTISPFQTTMKVHPAPHKRNITVRYDFAAQSTAAGSICRQKKLRRLPHIFGKVLELPFYSDADVTVQETSDSFRFVVDTEDDIGTDIAAHTIEICPGVTKVVVRTTRGGGGVGGGGGGGGEVREMKLDLWRFRLPEETVPELATAEFSDGELVVTVPKDVELERSEEVWSEGNGTGRFVLVQ</sequence>
<dbReference type="EMBL" id="MNCJ02000316">
    <property type="protein sequence ID" value="KAF5820534.1"/>
    <property type="molecule type" value="Genomic_DNA"/>
</dbReference>
<reference evidence="1" key="2">
    <citation type="submission" date="2020-06" db="EMBL/GenBank/DDBJ databases">
        <title>Helianthus annuus Genome sequencing and assembly Release 2.</title>
        <authorList>
            <person name="Gouzy J."/>
            <person name="Langlade N."/>
            <person name="Munos S."/>
        </authorList>
    </citation>
    <scope>NUCLEOTIDE SEQUENCE</scope>
    <source>
        <tissue evidence="1">Leaves</tissue>
    </source>
</reference>
<reference evidence="1" key="1">
    <citation type="journal article" date="2017" name="Nature">
        <title>The sunflower genome provides insights into oil metabolism, flowering and Asterid evolution.</title>
        <authorList>
            <person name="Badouin H."/>
            <person name="Gouzy J."/>
            <person name="Grassa C.J."/>
            <person name="Murat F."/>
            <person name="Staton S.E."/>
            <person name="Cottret L."/>
            <person name="Lelandais-Briere C."/>
            <person name="Owens G.L."/>
            <person name="Carrere S."/>
            <person name="Mayjonade B."/>
            <person name="Legrand L."/>
            <person name="Gill N."/>
            <person name="Kane N.C."/>
            <person name="Bowers J.E."/>
            <person name="Hubner S."/>
            <person name="Bellec A."/>
            <person name="Berard A."/>
            <person name="Berges H."/>
            <person name="Blanchet N."/>
            <person name="Boniface M.C."/>
            <person name="Brunel D."/>
            <person name="Catrice O."/>
            <person name="Chaidir N."/>
            <person name="Claudel C."/>
            <person name="Donnadieu C."/>
            <person name="Faraut T."/>
            <person name="Fievet G."/>
            <person name="Helmstetter N."/>
            <person name="King M."/>
            <person name="Knapp S.J."/>
            <person name="Lai Z."/>
            <person name="Le Paslier M.C."/>
            <person name="Lippi Y."/>
            <person name="Lorenzon L."/>
            <person name="Mandel J.R."/>
            <person name="Marage G."/>
            <person name="Marchand G."/>
            <person name="Marquand E."/>
            <person name="Bret-Mestries E."/>
            <person name="Morien E."/>
            <person name="Nambeesan S."/>
            <person name="Nguyen T."/>
            <person name="Pegot-Espagnet P."/>
            <person name="Pouilly N."/>
            <person name="Raftis F."/>
            <person name="Sallet E."/>
            <person name="Schiex T."/>
            <person name="Thomas J."/>
            <person name="Vandecasteele C."/>
            <person name="Vares D."/>
            <person name="Vear F."/>
            <person name="Vautrin S."/>
            <person name="Crespi M."/>
            <person name="Mangin B."/>
            <person name="Burke J.M."/>
            <person name="Salse J."/>
            <person name="Munos S."/>
            <person name="Vincourt P."/>
            <person name="Rieseberg L.H."/>
            <person name="Langlade N.B."/>
        </authorList>
    </citation>
    <scope>NUCLEOTIDE SEQUENCE</scope>
    <source>
        <tissue evidence="1">Leaves</tissue>
    </source>
</reference>
<dbReference type="PANTHER" id="PTHR33879:SF3">
    <property type="entry name" value="17.6 KDA CLASS II HEAT SHOCK PROTEIN-RELATED"/>
    <property type="match status" value="1"/>
</dbReference>
<dbReference type="PANTHER" id="PTHR33879">
    <property type="entry name" value="17.6 KDA CLASS II HEAT SHOCK PROTEIN-RELATED"/>
    <property type="match status" value="1"/>
</dbReference>
<evidence type="ECO:0000313" key="1">
    <source>
        <dbReference type="EMBL" id="KAF5820534.1"/>
    </source>
</evidence>
<proteinExistence type="predicted"/>
<organism evidence="1 2">
    <name type="scientific">Helianthus annuus</name>
    <name type="common">Common sunflower</name>
    <dbReference type="NCBI Taxonomy" id="4232"/>
    <lineage>
        <taxon>Eukaryota</taxon>
        <taxon>Viridiplantae</taxon>
        <taxon>Streptophyta</taxon>
        <taxon>Embryophyta</taxon>
        <taxon>Tracheophyta</taxon>
        <taxon>Spermatophyta</taxon>
        <taxon>Magnoliopsida</taxon>
        <taxon>eudicotyledons</taxon>
        <taxon>Gunneridae</taxon>
        <taxon>Pentapetalae</taxon>
        <taxon>asterids</taxon>
        <taxon>campanulids</taxon>
        <taxon>Asterales</taxon>
        <taxon>Asteraceae</taxon>
        <taxon>Asteroideae</taxon>
        <taxon>Heliantheae alliance</taxon>
        <taxon>Heliantheae</taxon>
        <taxon>Helianthus</taxon>
    </lineage>
</organism>